<feature type="region of interest" description="Disordered" evidence="1">
    <location>
        <begin position="1"/>
        <end position="42"/>
    </location>
</feature>
<dbReference type="AlphaFoldDB" id="A0A0L7KN33"/>
<evidence type="ECO:0000256" key="1">
    <source>
        <dbReference type="SAM" id="MobiDB-lite"/>
    </source>
</evidence>
<evidence type="ECO:0000313" key="3">
    <source>
        <dbReference type="Proteomes" id="UP000037510"/>
    </source>
</evidence>
<keyword evidence="3" id="KW-1185">Reference proteome</keyword>
<dbReference type="Proteomes" id="UP000037510">
    <property type="component" value="Unassembled WGS sequence"/>
</dbReference>
<gene>
    <name evidence="2" type="ORF">OBRU01_22753</name>
</gene>
<organism evidence="2 3">
    <name type="scientific">Operophtera brumata</name>
    <name type="common">Winter moth</name>
    <name type="synonym">Phalaena brumata</name>
    <dbReference type="NCBI Taxonomy" id="104452"/>
    <lineage>
        <taxon>Eukaryota</taxon>
        <taxon>Metazoa</taxon>
        <taxon>Ecdysozoa</taxon>
        <taxon>Arthropoda</taxon>
        <taxon>Hexapoda</taxon>
        <taxon>Insecta</taxon>
        <taxon>Pterygota</taxon>
        <taxon>Neoptera</taxon>
        <taxon>Endopterygota</taxon>
        <taxon>Lepidoptera</taxon>
        <taxon>Glossata</taxon>
        <taxon>Ditrysia</taxon>
        <taxon>Geometroidea</taxon>
        <taxon>Geometridae</taxon>
        <taxon>Larentiinae</taxon>
        <taxon>Operophtera</taxon>
    </lineage>
</organism>
<name>A0A0L7KN33_OPEBR</name>
<comment type="caution">
    <text evidence="2">The sequence shown here is derived from an EMBL/GenBank/DDBJ whole genome shotgun (WGS) entry which is preliminary data.</text>
</comment>
<protein>
    <submittedName>
        <fullName evidence="2">Putative nuclease</fullName>
    </submittedName>
</protein>
<proteinExistence type="predicted"/>
<feature type="compositionally biased region" description="Basic and acidic residues" evidence="1">
    <location>
        <begin position="1"/>
        <end position="14"/>
    </location>
</feature>
<reference evidence="2 3" key="1">
    <citation type="journal article" date="2015" name="Genome Biol. Evol.">
        <title>The genome of winter moth (Operophtera brumata) provides a genomic perspective on sexual dimorphism and phenology.</title>
        <authorList>
            <person name="Derks M.F."/>
            <person name="Smit S."/>
            <person name="Salis L."/>
            <person name="Schijlen E."/>
            <person name="Bossers A."/>
            <person name="Mateman C."/>
            <person name="Pijl A.S."/>
            <person name="de Ridder D."/>
            <person name="Groenen M.A."/>
            <person name="Visser M.E."/>
            <person name="Megens H.J."/>
        </authorList>
    </citation>
    <scope>NUCLEOTIDE SEQUENCE [LARGE SCALE GENOMIC DNA]</scope>
    <source>
        <strain evidence="2">WM2013NL</strain>
        <tissue evidence="2">Head and thorax</tissue>
    </source>
</reference>
<evidence type="ECO:0000313" key="2">
    <source>
        <dbReference type="EMBL" id="KOB64687.1"/>
    </source>
</evidence>
<sequence>MESGSDGHENDDRPGVSTPKKKRLSRDDMVEKQKHRLQKYRPDWEKDPKFKEDNVLDDFEVIERILRGPRIYQIRRNYFEEYDEKAFGIRFRLYKRSALELLDLIEMKLEYPSDRNHSLSPVNQLLVTLRYYATGCHQLTMGDFGSVSRHLRQTG</sequence>
<accession>A0A0L7KN33</accession>
<dbReference type="EMBL" id="JTDY01008190">
    <property type="protein sequence ID" value="KOB64687.1"/>
    <property type="molecule type" value="Genomic_DNA"/>
</dbReference>